<dbReference type="Proteomes" id="UP000298663">
    <property type="component" value="Unassembled WGS sequence"/>
</dbReference>
<proteinExistence type="predicted"/>
<organism evidence="2 3">
    <name type="scientific">Steinernema carpocapsae</name>
    <name type="common">Entomopathogenic nematode</name>
    <dbReference type="NCBI Taxonomy" id="34508"/>
    <lineage>
        <taxon>Eukaryota</taxon>
        <taxon>Metazoa</taxon>
        <taxon>Ecdysozoa</taxon>
        <taxon>Nematoda</taxon>
        <taxon>Chromadorea</taxon>
        <taxon>Rhabditida</taxon>
        <taxon>Tylenchina</taxon>
        <taxon>Panagrolaimomorpha</taxon>
        <taxon>Strongyloidoidea</taxon>
        <taxon>Steinernematidae</taxon>
        <taxon>Steinernema</taxon>
    </lineage>
</organism>
<evidence type="ECO:0000313" key="2">
    <source>
        <dbReference type="EMBL" id="TKR86660.1"/>
    </source>
</evidence>
<dbReference type="EMBL" id="AZBU02000003">
    <property type="protein sequence ID" value="TKR86660.1"/>
    <property type="molecule type" value="Genomic_DNA"/>
</dbReference>
<feature type="chain" id="PRO_5020525466" evidence="1">
    <location>
        <begin position="20"/>
        <end position="103"/>
    </location>
</feature>
<sequence>MHRIRFRLLAISCFDGTLWLSFELQENRKRDYGGWTRDSDSTSYRSTYVDHQSSIVLYGRVRPDKDWRRFNKIHAPKKISKIEVDPISLRIVHYAIFSAFEML</sequence>
<reference evidence="2 3" key="2">
    <citation type="journal article" date="2019" name="G3 (Bethesda)">
        <title>Hybrid Assembly of the Genome of the Entomopathogenic Nematode Steinernema carpocapsae Identifies the X-Chromosome.</title>
        <authorList>
            <person name="Serra L."/>
            <person name="Macchietto M."/>
            <person name="Macias-Munoz A."/>
            <person name="McGill C.J."/>
            <person name="Rodriguez I.M."/>
            <person name="Rodriguez B."/>
            <person name="Murad R."/>
            <person name="Mortazavi A."/>
        </authorList>
    </citation>
    <scope>NUCLEOTIDE SEQUENCE [LARGE SCALE GENOMIC DNA]</scope>
    <source>
        <strain evidence="2 3">ALL</strain>
    </source>
</reference>
<protein>
    <submittedName>
        <fullName evidence="2">Uncharacterized protein</fullName>
    </submittedName>
</protein>
<feature type="signal peptide" evidence="1">
    <location>
        <begin position="1"/>
        <end position="19"/>
    </location>
</feature>
<reference evidence="2 3" key="1">
    <citation type="journal article" date="2015" name="Genome Biol.">
        <title>Comparative genomics of Steinernema reveals deeply conserved gene regulatory networks.</title>
        <authorList>
            <person name="Dillman A.R."/>
            <person name="Macchietto M."/>
            <person name="Porter C.F."/>
            <person name="Rogers A."/>
            <person name="Williams B."/>
            <person name="Antoshechkin I."/>
            <person name="Lee M.M."/>
            <person name="Goodwin Z."/>
            <person name="Lu X."/>
            <person name="Lewis E.E."/>
            <person name="Goodrich-Blair H."/>
            <person name="Stock S.P."/>
            <person name="Adams B.J."/>
            <person name="Sternberg P.W."/>
            <person name="Mortazavi A."/>
        </authorList>
    </citation>
    <scope>NUCLEOTIDE SEQUENCE [LARGE SCALE GENOMIC DNA]</scope>
    <source>
        <strain evidence="2 3">ALL</strain>
    </source>
</reference>
<accession>A0A4U5NTZ2</accession>
<keyword evidence="3" id="KW-1185">Reference proteome</keyword>
<evidence type="ECO:0000256" key="1">
    <source>
        <dbReference type="SAM" id="SignalP"/>
    </source>
</evidence>
<comment type="caution">
    <text evidence="2">The sequence shown here is derived from an EMBL/GenBank/DDBJ whole genome shotgun (WGS) entry which is preliminary data.</text>
</comment>
<evidence type="ECO:0000313" key="3">
    <source>
        <dbReference type="Proteomes" id="UP000298663"/>
    </source>
</evidence>
<gene>
    <name evidence="2" type="ORF">L596_011206</name>
</gene>
<dbReference type="AlphaFoldDB" id="A0A4U5NTZ2"/>
<keyword evidence="1" id="KW-0732">Signal</keyword>
<name>A0A4U5NTZ2_STECR</name>